<feature type="transmembrane region" description="Helical" evidence="10">
    <location>
        <begin position="21"/>
        <end position="46"/>
    </location>
</feature>
<protein>
    <recommendedName>
        <fullName evidence="3">Cell division protein FtsX</fullName>
    </recommendedName>
</protein>
<name>A0A9D1A9Z0_9FIRM</name>
<evidence type="ECO:0000256" key="7">
    <source>
        <dbReference type="ARBA" id="ARBA00022989"/>
    </source>
</evidence>
<evidence type="ECO:0000256" key="2">
    <source>
        <dbReference type="ARBA" id="ARBA00007379"/>
    </source>
</evidence>
<keyword evidence="6 10" id="KW-0812">Transmembrane</keyword>
<dbReference type="InterPro" id="IPR040690">
    <property type="entry name" value="FtsX_ECD"/>
</dbReference>
<feature type="transmembrane region" description="Helical" evidence="10">
    <location>
        <begin position="256"/>
        <end position="287"/>
    </location>
</feature>
<dbReference type="Pfam" id="PF18075">
    <property type="entry name" value="FtsX_ECD"/>
    <property type="match status" value="1"/>
</dbReference>
<keyword evidence="8 10" id="KW-0472">Membrane</keyword>
<dbReference type="PANTHER" id="PTHR47755">
    <property type="entry name" value="CELL DIVISION PROTEIN FTSX"/>
    <property type="match status" value="1"/>
</dbReference>
<dbReference type="Gene3D" id="3.30.70.3040">
    <property type="match status" value="1"/>
</dbReference>
<evidence type="ECO:0000256" key="1">
    <source>
        <dbReference type="ARBA" id="ARBA00004651"/>
    </source>
</evidence>
<keyword evidence="4" id="KW-1003">Cell membrane</keyword>
<sequence>MKKNNIGYLLREGIRGIFLHGFMSFAAIWVTVACLIIMGTFGLVLYNLNEMIVELEQENEMLVYIDESYSEAEAKSVGSQINQIANVHNAQFVSREQAVVNFVDEMEDEDLFAGLDPSTFRDRFVITLEDNSKMRETEAAIRSIEGVADVSVHYEIQEGFQTVQRILNIASIIIIAVLLVVSMLIISNTVKLAMYDRKEEIAIMKMVGATNGFIRWPFVVEGFILGILASAIAFFLEWGLYNLLQTQISAVDSLDLITVVPFVEVIEIVAIGYAVVGFLVGVFGSLLS</sequence>
<feature type="transmembrane region" description="Helical" evidence="10">
    <location>
        <begin position="213"/>
        <end position="236"/>
    </location>
</feature>
<keyword evidence="5" id="KW-0132">Cell division</keyword>
<evidence type="ECO:0000313" key="13">
    <source>
        <dbReference type="EMBL" id="HIR10532.1"/>
    </source>
</evidence>
<dbReference type="GO" id="GO:0005886">
    <property type="term" value="C:plasma membrane"/>
    <property type="evidence" value="ECO:0007669"/>
    <property type="project" value="UniProtKB-SubCell"/>
</dbReference>
<accession>A0A9D1A9Z0</accession>
<evidence type="ECO:0000256" key="4">
    <source>
        <dbReference type="ARBA" id="ARBA00022475"/>
    </source>
</evidence>
<evidence type="ECO:0000256" key="6">
    <source>
        <dbReference type="ARBA" id="ARBA00022692"/>
    </source>
</evidence>
<dbReference type="InterPro" id="IPR004513">
    <property type="entry name" value="FtsX"/>
</dbReference>
<dbReference type="PANTHER" id="PTHR47755:SF1">
    <property type="entry name" value="CELL DIVISION PROTEIN FTSX"/>
    <property type="match status" value="1"/>
</dbReference>
<comment type="subcellular location">
    <subcellularLocation>
        <location evidence="1">Cell membrane</location>
        <topology evidence="1">Multi-pass membrane protein</topology>
    </subcellularLocation>
</comment>
<reference evidence="13" key="1">
    <citation type="submission" date="2020-10" db="EMBL/GenBank/DDBJ databases">
        <authorList>
            <person name="Gilroy R."/>
        </authorList>
    </citation>
    <scope>NUCLEOTIDE SEQUENCE</scope>
    <source>
        <strain evidence="13">ChiHjej9B8-7071</strain>
    </source>
</reference>
<feature type="domain" description="FtsX extracellular" evidence="12">
    <location>
        <begin position="60"/>
        <end position="150"/>
    </location>
</feature>
<gene>
    <name evidence="13" type="ORF">IAA70_09020</name>
</gene>
<comment type="similarity">
    <text evidence="2">Belongs to the ABC-4 integral membrane protein family. FtsX subfamily.</text>
</comment>
<feature type="transmembrane region" description="Helical" evidence="10">
    <location>
        <begin position="169"/>
        <end position="192"/>
    </location>
</feature>
<dbReference type="AlphaFoldDB" id="A0A9D1A9Z0"/>
<reference evidence="13" key="2">
    <citation type="journal article" date="2021" name="PeerJ">
        <title>Extensive microbial diversity within the chicken gut microbiome revealed by metagenomics and culture.</title>
        <authorList>
            <person name="Gilroy R."/>
            <person name="Ravi A."/>
            <person name="Getino M."/>
            <person name="Pursley I."/>
            <person name="Horton D.L."/>
            <person name="Alikhan N.F."/>
            <person name="Baker D."/>
            <person name="Gharbi K."/>
            <person name="Hall N."/>
            <person name="Watson M."/>
            <person name="Adriaenssens E.M."/>
            <person name="Foster-Nyarko E."/>
            <person name="Jarju S."/>
            <person name="Secka A."/>
            <person name="Antonio M."/>
            <person name="Oren A."/>
            <person name="Chaudhuri R.R."/>
            <person name="La Ragione R."/>
            <person name="Hildebrand F."/>
            <person name="Pallen M.J."/>
        </authorList>
    </citation>
    <scope>NUCLEOTIDE SEQUENCE</scope>
    <source>
        <strain evidence="13">ChiHjej9B8-7071</strain>
    </source>
</reference>
<keyword evidence="7 10" id="KW-1133">Transmembrane helix</keyword>
<feature type="domain" description="ABC3 transporter permease C-terminal" evidence="11">
    <location>
        <begin position="172"/>
        <end position="285"/>
    </location>
</feature>
<feature type="non-terminal residue" evidence="13">
    <location>
        <position position="288"/>
    </location>
</feature>
<dbReference type="InterPro" id="IPR003838">
    <property type="entry name" value="ABC3_permease_C"/>
</dbReference>
<evidence type="ECO:0000256" key="9">
    <source>
        <dbReference type="ARBA" id="ARBA00023306"/>
    </source>
</evidence>
<evidence type="ECO:0000256" key="8">
    <source>
        <dbReference type="ARBA" id="ARBA00023136"/>
    </source>
</evidence>
<evidence type="ECO:0000256" key="10">
    <source>
        <dbReference type="SAM" id="Phobius"/>
    </source>
</evidence>
<keyword evidence="9" id="KW-0131">Cell cycle</keyword>
<evidence type="ECO:0000313" key="14">
    <source>
        <dbReference type="Proteomes" id="UP000824258"/>
    </source>
</evidence>
<evidence type="ECO:0000259" key="11">
    <source>
        <dbReference type="Pfam" id="PF02687"/>
    </source>
</evidence>
<dbReference type="EMBL" id="DVGD01000295">
    <property type="protein sequence ID" value="HIR10532.1"/>
    <property type="molecule type" value="Genomic_DNA"/>
</dbReference>
<proteinExistence type="inferred from homology"/>
<evidence type="ECO:0000256" key="3">
    <source>
        <dbReference type="ARBA" id="ARBA00021907"/>
    </source>
</evidence>
<comment type="caution">
    <text evidence="13">The sequence shown here is derived from an EMBL/GenBank/DDBJ whole genome shotgun (WGS) entry which is preliminary data.</text>
</comment>
<dbReference type="PROSITE" id="PS51257">
    <property type="entry name" value="PROKAR_LIPOPROTEIN"/>
    <property type="match status" value="1"/>
</dbReference>
<dbReference type="Pfam" id="PF02687">
    <property type="entry name" value="FtsX"/>
    <property type="match status" value="1"/>
</dbReference>
<evidence type="ECO:0000259" key="12">
    <source>
        <dbReference type="Pfam" id="PF18075"/>
    </source>
</evidence>
<dbReference type="GO" id="GO:0051301">
    <property type="term" value="P:cell division"/>
    <property type="evidence" value="ECO:0007669"/>
    <property type="project" value="UniProtKB-KW"/>
</dbReference>
<organism evidence="13 14">
    <name type="scientific">Candidatus Avoscillospira stercoripullorum</name>
    <dbReference type="NCBI Taxonomy" id="2840709"/>
    <lineage>
        <taxon>Bacteria</taxon>
        <taxon>Bacillati</taxon>
        <taxon>Bacillota</taxon>
        <taxon>Clostridia</taxon>
        <taxon>Eubacteriales</taxon>
        <taxon>Oscillospiraceae</taxon>
        <taxon>Oscillospiraceae incertae sedis</taxon>
        <taxon>Candidatus Avoscillospira</taxon>
    </lineage>
</organism>
<evidence type="ECO:0000256" key="5">
    <source>
        <dbReference type="ARBA" id="ARBA00022618"/>
    </source>
</evidence>
<dbReference type="Proteomes" id="UP000824258">
    <property type="component" value="Unassembled WGS sequence"/>
</dbReference>
<dbReference type="PIRSF" id="PIRSF003097">
    <property type="entry name" value="FtsX"/>
    <property type="match status" value="1"/>
</dbReference>